<keyword evidence="7" id="KW-0449">Lipoprotein</keyword>
<dbReference type="GO" id="GO:0005886">
    <property type="term" value="C:plasma membrane"/>
    <property type="evidence" value="ECO:0007669"/>
    <property type="project" value="UniProtKB-SubCell"/>
</dbReference>
<dbReference type="PROSITE" id="PS51419">
    <property type="entry name" value="RAB"/>
    <property type="match status" value="1"/>
</dbReference>
<evidence type="ECO:0000313" key="11">
    <source>
        <dbReference type="EMBL" id="TKC48979.1"/>
    </source>
</evidence>
<comment type="function">
    <text evidence="9">Displays low GTPase activity and exists predominantly in the GTP-bound form.</text>
</comment>
<dbReference type="SMART" id="SM00175">
    <property type="entry name" value="RAB"/>
    <property type="match status" value="1"/>
</dbReference>
<dbReference type="InterPro" id="IPR027417">
    <property type="entry name" value="P-loop_NTPase"/>
</dbReference>
<dbReference type="PROSITE" id="PS51420">
    <property type="entry name" value="RHO"/>
    <property type="match status" value="1"/>
</dbReference>
<organism evidence="11 12">
    <name type="scientific">Monodon monoceros</name>
    <name type="common">Narwhal</name>
    <name type="synonym">Ceratodon monodon</name>
    <dbReference type="NCBI Taxonomy" id="40151"/>
    <lineage>
        <taxon>Eukaryota</taxon>
        <taxon>Metazoa</taxon>
        <taxon>Chordata</taxon>
        <taxon>Craniata</taxon>
        <taxon>Vertebrata</taxon>
        <taxon>Euteleostomi</taxon>
        <taxon>Mammalia</taxon>
        <taxon>Eutheria</taxon>
        <taxon>Laurasiatheria</taxon>
        <taxon>Artiodactyla</taxon>
        <taxon>Whippomorpha</taxon>
        <taxon>Cetacea</taxon>
        <taxon>Odontoceti</taxon>
        <taxon>Monodontidae</taxon>
        <taxon>Monodon</taxon>
    </lineage>
</organism>
<dbReference type="Proteomes" id="UP000308365">
    <property type="component" value="Unassembled WGS sequence"/>
</dbReference>
<dbReference type="Pfam" id="PF00071">
    <property type="entry name" value="Ras"/>
    <property type="match status" value="1"/>
</dbReference>
<comment type="caution">
    <text evidence="11">The sequence shown here is derived from an EMBL/GenBank/DDBJ whole genome shotgun (WGS) entry which is preliminary data.</text>
</comment>
<dbReference type="CDD" id="cd04140">
    <property type="entry name" value="ARHI_like"/>
    <property type="match status" value="1"/>
</dbReference>
<keyword evidence="2" id="KW-1003">Cell membrane</keyword>
<dbReference type="PROSITE" id="PS51421">
    <property type="entry name" value="RAS"/>
    <property type="match status" value="1"/>
</dbReference>
<evidence type="ECO:0000256" key="5">
    <source>
        <dbReference type="ARBA" id="ARBA00023134"/>
    </source>
</evidence>
<evidence type="ECO:0000256" key="6">
    <source>
        <dbReference type="ARBA" id="ARBA00023136"/>
    </source>
</evidence>
<keyword evidence="8" id="KW-0636">Prenylation</keyword>
<keyword evidence="6" id="KW-0472">Membrane</keyword>
<evidence type="ECO:0000256" key="9">
    <source>
        <dbReference type="ARBA" id="ARBA00055536"/>
    </source>
</evidence>
<evidence type="ECO:0008006" key="13">
    <source>
        <dbReference type="Google" id="ProtNLM"/>
    </source>
</evidence>
<dbReference type="GO" id="GO:0005525">
    <property type="term" value="F:GTP binding"/>
    <property type="evidence" value="ECO:0007669"/>
    <property type="project" value="UniProtKB-KW"/>
</dbReference>
<name>A0A4U1FGG5_MONMO</name>
<evidence type="ECO:0000256" key="8">
    <source>
        <dbReference type="ARBA" id="ARBA00023289"/>
    </source>
</evidence>
<keyword evidence="5" id="KW-0342">GTP-binding</keyword>
<dbReference type="EMBL" id="RWIC01000138">
    <property type="protein sequence ID" value="TKC48979.1"/>
    <property type="molecule type" value="Genomic_DNA"/>
</dbReference>
<dbReference type="Gene3D" id="3.40.50.300">
    <property type="entry name" value="P-loop containing nucleotide triphosphate hydrolases"/>
    <property type="match status" value="1"/>
</dbReference>
<comment type="subcellular location">
    <subcellularLocation>
        <location evidence="1">Cell membrane</location>
        <topology evidence="1">Lipid-anchor</topology>
        <orientation evidence="1">Cytoplasmic side</orientation>
    </subcellularLocation>
</comment>
<evidence type="ECO:0000313" key="12">
    <source>
        <dbReference type="Proteomes" id="UP000308365"/>
    </source>
</evidence>
<keyword evidence="4" id="KW-0547">Nucleotide-binding</keyword>
<dbReference type="AlphaFoldDB" id="A0A4U1FGG5"/>
<evidence type="ECO:0000256" key="4">
    <source>
        <dbReference type="ARBA" id="ARBA00022741"/>
    </source>
</evidence>
<evidence type="ECO:0000256" key="2">
    <source>
        <dbReference type="ARBA" id="ARBA00022475"/>
    </source>
</evidence>
<sequence length="286" mass="31834">MNARHSGRTSLGYRGGGNRWVRCQGSEYLGTVAAGFPHCWPSAREGVHASPRQNPTMGNSCFGLKERLMKRLRPLPTVIVIRTCLPQRRSRDFRVVVLGSAGVGKSALVQRWVRGNFREAYLPTIEDTYRQALGCSHKAGALHITDTTGGRRYRGLQRLAIARGHAFILVYSVTKKQTLEELKPLYELIRQLKGNNPQKCPIILVGNKCDESPREVSEKEGAAYASEWNCAFLETSAKMNINVQELFQMLINFEKKPAAAAGAQPPQKKSQIPKTAEKLLGKCIIM</sequence>
<comment type="similarity">
    <text evidence="10">Belongs to the small GTPase superfamily. Di-Ras family.</text>
</comment>
<reference evidence="12" key="1">
    <citation type="journal article" date="2019" name="IScience">
        <title>Narwhal Genome Reveals Long-Term Low Genetic Diversity despite Current Large Abundance Size.</title>
        <authorList>
            <person name="Westbury M.V."/>
            <person name="Petersen B."/>
            <person name="Garde E."/>
            <person name="Heide-Jorgensen M.P."/>
            <person name="Lorenzen E.D."/>
        </authorList>
    </citation>
    <scope>NUCLEOTIDE SEQUENCE [LARGE SCALE GENOMIC DNA]</scope>
</reference>
<dbReference type="FunFam" id="3.40.50.300:FF:000303">
    <property type="entry name" value="GTP-binding protein Di-Ras2"/>
    <property type="match status" value="1"/>
</dbReference>
<keyword evidence="3" id="KW-0488">Methylation</keyword>
<dbReference type="PANTHER" id="PTHR24070">
    <property type="entry name" value="RAS, DI-RAS, AND RHEB FAMILY MEMBERS OF SMALL GTPASE SUPERFAMILY"/>
    <property type="match status" value="1"/>
</dbReference>
<dbReference type="SMART" id="SM00173">
    <property type="entry name" value="RAS"/>
    <property type="match status" value="1"/>
</dbReference>
<dbReference type="SUPFAM" id="SSF52540">
    <property type="entry name" value="P-loop containing nucleoside triphosphate hydrolases"/>
    <property type="match status" value="1"/>
</dbReference>
<evidence type="ECO:0000256" key="7">
    <source>
        <dbReference type="ARBA" id="ARBA00023288"/>
    </source>
</evidence>
<gene>
    <name evidence="11" type="ORF">EI555_004188</name>
</gene>
<proteinExistence type="inferred from homology"/>
<dbReference type="NCBIfam" id="TIGR00231">
    <property type="entry name" value="small_GTP"/>
    <property type="match status" value="1"/>
</dbReference>
<evidence type="ECO:0000256" key="1">
    <source>
        <dbReference type="ARBA" id="ARBA00004342"/>
    </source>
</evidence>
<dbReference type="InterPro" id="IPR005225">
    <property type="entry name" value="Small_GTP-bd"/>
</dbReference>
<accession>A0A4U1FGG5</accession>
<dbReference type="InterPro" id="IPR001806">
    <property type="entry name" value="Small_GTPase"/>
</dbReference>
<dbReference type="SMART" id="SM00174">
    <property type="entry name" value="RHO"/>
    <property type="match status" value="1"/>
</dbReference>
<dbReference type="InterPro" id="IPR020849">
    <property type="entry name" value="Small_GTPase_Ras-type"/>
</dbReference>
<dbReference type="GO" id="GO:0007165">
    <property type="term" value="P:signal transduction"/>
    <property type="evidence" value="ECO:0007669"/>
    <property type="project" value="InterPro"/>
</dbReference>
<evidence type="ECO:0000256" key="10">
    <source>
        <dbReference type="ARBA" id="ARBA00061515"/>
    </source>
</evidence>
<dbReference type="PRINTS" id="PR00449">
    <property type="entry name" value="RASTRNSFRMNG"/>
</dbReference>
<dbReference type="GO" id="GO:0003924">
    <property type="term" value="F:GTPase activity"/>
    <property type="evidence" value="ECO:0007669"/>
    <property type="project" value="InterPro"/>
</dbReference>
<protein>
    <recommendedName>
        <fullName evidence="13">GTP-binding protein Di-Ras3</fullName>
    </recommendedName>
</protein>
<evidence type="ECO:0000256" key="3">
    <source>
        <dbReference type="ARBA" id="ARBA00022481"/>
    </source>
</evidence>